<evidence type="ECO:0000313" key="3">
    <source>
        <dbReference type="EMBL" id="SCY54038.1"/>
    </source>
</evidence>
<gene>
    <name evidence="3" type="ORF">SAMN05720606_1065</name>
</gene>
<organism evidence="3 4">
    <name type="scientific">Paenibacillus polysaccharolyticus</name>
    <dbReference type="NCBI Taxonomy" id="582692"/>
    <lineage>
        <taxon>Bacteria</taxon>
        <taxon>Bacillati</taxon>
        <taxon>Bacillota</taxon>
        <taxon>Bacilli</taxon>
        <taxon>Bacillales</taxon>
        <taxon>Paenibacillaceae</taxon>
        <taxon>Paenibacillus</taxon>
    </lineage>
</organism>
<dbReference type="AlphaFoldDB" id="A0A1G5GTR5"/>
<dbReference type="Gene3D" id="2.60.120.260">
    <property type="entry name" value="Galactose-binding domain-like"/>
    <property type="match status" value="1"/>
</dbReference>
<dbReference type="Pfam" id="PF08530">
    <property type="entry name" value="PepX_C"/>
    <property type="match status" value="1"/>
</dbReference>
<proteinExistence type="predicted"/>
<accession>A0A1G5GTR5</accession>
<dbReference type="RefSeq" id="WP_090918502.1">
    <property type="nucleotide sequence ID" value="NZ_FMVM01000006.1"/>
</dbReference>
<keyword evidence="4" id="KW-1185">Reference proteome</keyword>
<dbReference type="Gene3D" id="1.10.3020.10">
    <property type="entry name" value="alpha-amino acid ester hydrolase ( Helical cap domain)"/>
    <property type="match status" value="1"/>
</dbReference>
<reference evidence="4" key="1">
    <citation type="submission" date="2016-10" db="EMBL/GenBank/DDBJ databases">
        <authorList>
            <person name="Varghese N."/>
            <person name="Submissions S."/>
        </authorList>
    </citation>
    <scope>NUCLEOTIDE SEQUENCE [LARGE SCALE GENOMIC DNA]</scope>
    <source>
        <strain evidence="4">BL9</strain>
    </source>
</reference>
<dbReference type="Pfam" id="PF02129">
    <property type="entry name" value="Peptidase_S15"/>
    <property type="match status" value="1"/>
</dbReference>
<dbReference type="InterPro" id="IPR005674">
    <property type="entry name" value="CocE/Ser_esterase"/>
</dbReference>
<name>A0A1G5GTR5_9BACL</name>
<dbReference type="Proteomes" id="UP000198538">
    <property type="component" value="Unassembled WGS sequence"/>
</dbReference>
<dbReference type="InterPro" id="IPR013736">
    <property type="entry name" value="Xaa-Pro_dipept_C"/>
</dbReference>
<dbReference type="SUPFAM" id="SSF49785">
    <property type="entry name" value="Galactose-binding domain-like"/>
    <property type="match status" value="1"/>
</dbReference>
<evidence type="ECO:0000259" key="2">
    <source>
        <dbReference type="SMART" id="SM00939"/>
    </source>
</evidence>
<dbReference type="SMART" id="SM00939">
    <property type="entry name" value="PepX_C"/>
    <property type="match status" value="1"/>
</dbReference>
<sequence>MRSFQVNPQWEGLTKTIEQENPPCKYEIHGMSEAMVSMRDGVQLHTRIYRPNQGDSWPCILVRNPYPNNQDLLEATYTQFVRHGYVLVIQSCRGTGLSEGEWSPFVNEREDGIDTLEWLVQQSFQNGNIALFGQSYCSFTTWIIADSLPKEVKTVFLDLFGVDRYGQMYMNGMFRHDIYTSWAFANSGVETTTDAGELYQDSLSILPHNQADEKLLGCTLPFYQSYISETSRESKYWQEGIWAELLNIPSKINIPVFMVEGWFDHHLKGAFKGYNLLQDHVKRKSRFVVGPWDHVGNSPGERTYPDANLLGAFRIKAALEWFDIHLKGNPGTFSPISFYRIGASRWEERQSITDQDTTWRLYFSNNPEQQLTDKPSQPSTVKYVYDPSSPVPTHGGSALLAWIMPSFKGAPHGSLAQPDFSDRQDVLRFDSAVLDENTQITGGIKVCLEVSTDAEDTAFSVKICEVFPDGQSFNIVDGITSLRYRNNIDQPVDYTPNQPAQVIIEMWPTAWELQKGSFIRAEVSSSNFPAYHVHSNVKEPWASTSKYKIAAQTLYTGSNYCSYIEFPK</sequence>
<evidence type="ECO:0000256" key="1">
    <source>
        <dbReference type="ARBA" id="ARBA00022801"/>
    </source>
</evidence>
<dbReference type="EMBL" id="FMVM01000006">
    <property type="protein sequence ID" value="SCY54038.1"/>
    <property type="molecule type" value="Genomic_DNA"/>
</dbReference>
<protein>
    <recommendedName>
        <fullName evidence="2">Xaa-Pro dipeptidyl-peptidase C-terminal domain-containing protein</fullName>
    </recommendedName>
</protein>
<feature type="domain" description="Xaa-Pro dipeptidyl-peptidase C-terminal" evidence="2">
    <location>
        <begin position="319"/>
        <end position="565"/>
    </location>
</feature>
<dbReference type="InterPro" id="IPR008979">
    <property type="entry name" value="Galactose-bd-like_sf"/>
</dbReference>
<dbReference type="NCBIfam" id="TIGR00976">
    <property type="entry name" value="CocE_NonD"/>
    <property type="match status" value="1"/>
</dbReference>
<dbReference type="SUPFAM" id="SSF53474">
    <property type="entry name" value="alpha/beta-Hydrolases"/>
    <property type="match status" value="1"/>
</dbReference>
<dbReference type="Gene3D" id="3.40.50.1820">
    <property type="entry name" value="alpha/beta hydrolase"/>
    <property type="match status" value="1"/>
</dbReference>
<dbReference type="GO" id="GO:0008239">
    <property type="term" value="F:dipeptidyl-peptidase activity"/>
    <property type="evidence" value="ECO:0007669"/>
    <property type="project" value="InterPro"/>
</dbReference>
<dbReference type="InterPro" id="IPR000383">
    <property type="entry name" value="Xaa-Pro-like_dom"/>
</dbReference>
<evidence type="ECO:0000313" key="4">
    <source>
        <dbReference type="Proteomes" id="UP000198538"/>
    </source>
</evidence>
<dbReference type="InterPro" id="IPR029058">
    <property type="entry name" value="AB_hydrolase_fold"/>
</dbReference>
<dbReference type="STRING" id="582692.SAMN05720606_1065"/>
<keyword evidence="1" id="KW-0378">Hydrolase</keyword>